<dbReference type="Proteomes" id="UP000005222">
    <property type="component" value="Chromosome N"/>
</dbReference>
<dbReference type="PROSITE" id="PS50238">
    <property type="entry name" value="RHOGAP"/>
    <property type="match status" value="1"/>
</dbReference>
<gene>
    <name evidence="3" type="primary">Piso0_005717</name>
    <name evidence="3" type="ORF">GNLVRS01_PISO0N21045g</name>
</gene>
<dbReference type="InterPro" id="IPR036865">
    <property type="entry name" value="CRAL-TRIO_dom_sf"/>
</dbReference>
<accession>G8XZR5</accession>
<sequence length="550" mass="63487">MERIFYKTGVVDPDTKLPVYIFDTSYLPSTKVINYDRFIPTLMETLPSEKYVLIMLSCGLNKISWIWGIKFLKTFLGDNESNLLDKLVRIITVHDSWFVKTITEIFKNYSITRKNFSLLNKLMESFNLISDFDMGTSNFNTIRHCANLAELHRCIDVTKLKISLNVYKYDCQLGNDLDLLDKTPILNQNTQIDPVSEPSFFHHFYQIFNIIDSYGDKSELVFHRPGNKLSTDILFKCVVRNSVFWINDWDIFCIATTFKKILMELPHPFISIDLIELPVKDDINYTKRNLDNILFSYQGKTNYRQVLLQICDLCQNLMNNRAVTKHTSSTLAKCLSHCLSQELVSLQNKDNILVISRFIKNLLDFWHQIRGSYSRSYQSIKEIVEGDLPDEVSHSYEVSYDVTIEEDENERVLANTSNILSMNHDLINESDERGSVASDESLAKTLVSREASRESFVDQLEQKDDFFPSYNEKQSSSSTDRSTLSDLTNIGIQYPPQKYKFQAKPAVTPSRTESVQPPTGKKPVIRGRKVGELARLFEERAQGIDLLKSM</sequence>
<dbReference type="SMART" id="SM00324">
    <property type="entry name" value="RhoGAP"/>
    <property type="match status" value="1"/>
</dbReference>
<dbReference type="InterPro" id="IPR008936">
    <property type="entry name" value="Rho_GTPase_activation_prot"/>
</dbReference>
<dbReference type="SUPFAM" id="SSF48350">
    <property type="entry name" value="GTPase activation domain, GAP"/>
    <property type="match status" value="1"/>
</dbReference>
<dbReference type="Pfam" id="PF00620">
    <property type="entry name" value="RhoGAP"/>
    <property type="match status" value="1"/>
</dbReference>
<dbReference type="EMBL" id="FO082046">
    <property type="protein sequence ID" value="CCE87174.1"/>
    <property type="molecule type" value="Genomic_DNA"/>
</dbReference>
<protein>
    <submittedName>
        <fullName evidence="3">Piso0_005717 protein</fullName>
    </submittedName>
</protein>
<evidence type="ECO:0000256" key="1">
    <source>
        <dbReference type="SAM" id="MobiDB-lite"/>
    </source>
</evidence>
<name>G8XZR5_PICSO</name>
<feature type="domain" description="Rho-GAP" evidence="2">
    <location>
        <begin position="190"/>
        <end position="370"/>
    </location>
</feature>
<dbReference type="Pfam" id="PF13716">
    <property type="entry name" value="CRAL_TRIO_2"/>
    <property type="match status" value="1"/>
</dbReference>
<proteinExistence type="predicted"/>
<dbReference type="HOGENOM" id="CLU_017277_0_0_1"/>
<dbReference type="InterPro" id="IPR001251">
    <property type="entry name" value="CRAL-TRIO_dom"/>
</dbReference>
<dbReference type="eggNOG" id="KOG4406">
    <property type="taxonomic scope" value="Eukaryota"/>
</dbReference>
<dbReference type="OrthoDB" id="410651at2759"/>
<reference evidence="3 4" key="1">
    <citation type="journal article" date="2012" name="G3 (Bethesda)">
        <title>Pichia sorbitophila, an interspecies yeast hybrid reveals early steps of genome resolution following polyploidization.</title>
        <authorList>
            <person name="Leh Louis V."/>
            <person name="Despons L."/>
            <person name="Friedrich A."/>
            <person name="Martin T."/>
            <person name="Durrens P."/>
            <person name="Casaregola S."/>
            <person name="Neuveglise C."/>
            <person name="Fairhead C."/>
            <person name="Marck C."/>
            <person name="Cruz J.A."/>
            <person name="Straub M.L."/>
            <person name="Kugler V."/>
            <person name="Sacerdot C."/>
            <person name="Uzunov Z."/>
            <person name="Thierry A."/>
            <person name="Weiss S."/>
            <person name="Bleykasten C."/>
            <person name="De Montigny J."/>
            <person name="Jacques N."/>
            <person name="Jung P."/>
            <person name="Lemaire M."/>
            <person name="Mallet S."/>
            <person name="Morel G."/>
            <person name="Richard G.F."/>
            <person name="Sarkar A."/>
            <person name="Savel G."/>
            <person name="Schacherer J."/>
            <person name="Seret M.L."/>
            <person name="Talla E."/>
            <person name="Samson G."/>
            <person name="Jubin C."/>
            <person name="Poulain J."/>
            <person name="Vacherie B."/>
            <person name="Barbe V."/>
            <person name="Pelletier E."/>
            <person name="Sherman D.J."/>
            <person name="Westhof E."/>
            <person name="Weissenbach J."/>
            <person name="Baret P.V."/>
            <person name="Wincker P."/>
            <person name="Gaillardin C."/>
            <person name="Dujon B."/>
            <person name="Souciet J.L."/>
        </authorList>
    </citation>
    <scope>NUCLEOTIDE SEQUENCE [LARGE SCALE GENOMIC DNA]</scope>
    <source>
        <strain evidence="4">ATCC MYA-4447 / BCRC 22081 / CBS 7064 / NBRC 10061 / NRRL Y-12695</strain>
    </source>
</reference>
<dbReference type="FunCoup" id="G8XZR5">
    <property type="interactions" value="95"/>
</dbReference>
<dbReference type="CDD" id="cd00159">
    <property type="entry name" value="RhoGAP"/>
    <property type="match status" value="1"/>
</dbReference>
<keyword evidence="4" id="KW-1185">Reference proteome</keyword>
<evidence type="ECO:0000313" key="3">
    <source>
        <dbReference type="EMBL" id="CCE87174.1"/>
    </source>
</evidence>
<evidence type="ECO:0000259" key="2">
    <source>
        <dbReference type="PROSITE" id="PS50238"/>
    </source>
</evidence>
<dbReference type="GO" id="GO:0007165">
    <property type="term" value="P:signal transduction"/>
    <property type="evidence" value="ECO:0007669"/>
    <property type="project" value="InterPro"/>
</dbReference>
<dbReference type="Gene3D" id="1.10.555.10">
    <property type="entry name" value="Rho GTPase activation protein"/>
    <property type="match status" value="1"/>
</dbReference>
<organism evidence="3 4">
    <name type="scientific">Pichia sorbitophila (strain ATCC MYA-4447 / BCRC 22081 / CBS 7064 / NBRC 10061 / NRRL Y-12695)</name>
    <name type="common">Hybrid yeast</name>
    <dbReference type="NCBI Taxonomy" id="559304"/>
    <lineage>
        <taxon>Eukaryota</taxon>
        <taxon>Fungi</taxon>
        <taxon>Dikarya</taxon>
        <taxon>Ascomycota</taxon>
        <taxon>Saccharomycotina</taxon>
        <taxon>Pichiomycetes</taxon>
        <taxon>Debaryomycetaceae</taxon>
        <taxon>Millerozyma</taxon>
    </lineage>
</organism>
<dbReference type="InParanoid" id="G8XZR5"/>
<dbReference type="Gene3D" id="3.40.525.10">
    <property type="entry name" value="CRAL-TRIO lipid binding domain"/>
    <property type="match status" value="1"/>
</dbReference>
<dbReference type="STRING" id="559304.G8XZR5"/>
<dbReference type="AlphaFoldDB" id="G8XZR5"/>
<evidence type="ECO:0000313" key="4">
    <source>
        <dbReference type="Proteomes" id="UP000005222"/>
    </source>
</evidence>
<feature type="region of interest" description="Disordered" evidence="1">
    <location>
        <begin position="502"/>
        <end position="526"/>
    </location>
</feature>
<dbReference type="InterPro" id="IPR000198">
    <property type="entry name" value="RhoGAP_dom"/>
</dbReference>
<dbReference type="OMA" id="LIWINDW"/>